<dbReference type="SUPFAM" id="SSF101898">
    <property type="entry name" value="NHL repeat"/>
    <property type="match status" value="1"/>
</dbReference>
<dbReference type="AlphaFoldDB" id="A0A1H0WC84"/>
<dbReference type="EMBL" id="FNIX01000018">
    <property type="protein sequence ID" value="SDP88151.1"/>
    <property type="molecule type" value="Genomic_DNA"/>
</dbReference>
<dbReference type="InterPro" id="IPR015943">
    <property type="entry name" value="WD40/YVTN_repeat-like_dom_sf"/>
</dbReference>
<feature type="chain" id="PRO_5011507310" description="NHL repeat-containing protein" evidence="2">
    <location>
        <begin position="31"/>
        <end position="751"/>
    </location>
</feature>
<dbReference type="RefSeq" id="WP_218130480.1">
    <property type="nucleotide sequence ID" value="NZ_FNIX01000018.1"/>
</dbReference>
<keyword evidence="2" id="KW-0732">Signal</keyword>
<organism evidence="3 4">
    <name type="scientific">Lentzea jiangxiensis</name>
    <dbReference type="NCBI Taxonomy" id="641025"/>
    <lineage>
        <taxon>Bacteria</taxon>
        <taxon>Bacillati</taxon>
        <taxon>Actinomycetota</taxon>
        <taxon>Actinomycetes</taxon>
        <taxon>Pseudonocardiales</taxon>
        <taxon>Pseudonocardiaceae</taxon>
        <taxon>Lentzea</taxon>
    </lineage>
</organism>
<dbReference type="Gene3D" id="2.130.10.10">
    <property type="entry name" value="YVTN repeat-like/Quinoprotein amine dehydrogenase"/>
    <property type="match status" value="1"/>
</dbReference>
<keyword evidence="4" id="KW-1185">Reference proteome</keyword>
<accession>A0A1H0WC84</accession>
<proteinExistence type="predicted"/>
<feature type="region of interest" description="Disordered" evidence="1">
    <location>
        <begin position="102"/>
        <end position="134"/>
    </location>
</feature>
<feature type="signal peptide" evidence="2">
    <location>
        <begin position="1"/>
        <end position="30"/>
    </location>
</feature>
<evidence type="ECO:0000256" key="2">
    <source>
        <dbReference type="SAM" id="SignalP"/>
    </source>
</evidence>
<dbReference type="STRING" id="641025.SAMN05421507_11879"/>
<reference evidence="4" key="1">
    <citation type="submission" date="2016-10" db="EMBL/GenBank/DDBJ databases">
        <authorList>
            <person name="Varghese N."/>
            <person name="Submissions S."/>
        </authorList>
    </citation>
    <scope>NUCLEOTIDE SEQUENCE [LARGE SCALE GENOMIC DNA]</scope>
    <source>
        <strain evidence="4">CGMCC 4.6609</strain>
    </source>
</reference>
<evidence type="ECO:0000256" key="1">
    <source>
        <dbReference type="SAM" id="MobiDB-lite"/>
    </source>
</evidence>
<evidence type="ECO:0000313" key="4">
    <source>
        <dbReference type="Proteomes" id="UP000199691"/>
    </source>
</evidence>
<name>A0A1H0WC84_9PSEU</name>
<evidence type="ECO:0000313" key="3">
    <source>
        <dbReference type="EMBL" id="SDP88151.1"/>
    </source>
</evidence>
<gene>
    <name evidence="3" type="ORF">SAMN05421507_11879</name>
</gene>
<protein>
    <recommendedName>
        <fullName evidence="5">NHL repeat-containing protein</fullName>
    </recommendedName>
</protein>
<dbReference type="Proteomes" id="UP000199691">
    <property type="component" value="Unassembled WGS sequence"/>
</dbReference>
<evidence type="ECO:0008006" key="5">
    <source>
        <dbReference type="Google" id="ProtNLM"/>
    </source>
</evidence>
<sequence length="751" mass="77220">MHHPRHRVRPALAIATTSFLLAALAVPAFAAPVPGTDVLYTLDGDFDNGVLQDVNHNAPNNNQLQLDRSTVFFPYVNVAASARGTMVRIDVNTGQIVGEWASAPNGRGRNPSRTTVDKFGSTWLSNRDEGAGGRGSVTRIAVIQGGTRVNTDGTPNAAGDYLKGPFAYNKCVDRNQDGLIATSRGLGDIRPWTNAGGADDNGGVTTAADECVINYSRVTGSNTRTVAVDAQNRLWTGGQDLDHELLDANGAATGTQFNVGCGGYGGLIDKAGTLWSARNFGLLRYDPAAQTHACLNSTHGDYGLGMDPVTGEIWHTNLSGNRVAKLAPDGTLLGAFSHGSQYAQGVAVDNDGNVWVAHSLNGATTVGHLRTDGTYVGNVALPGGVGPTGVAIDSNGKVWVTNISTNNAQRIDPDAGPVGGGGHTVGAVDLTVDLGAGAGPYNYSDMTGSVLGEITAPQGTWSVVQDGGTNGRPWGTVTWNTEAEGTVPQGTSIVVEARTSDTEAGLAGESFTPVANGVPFTKTGRYIEVRATLTANAAGDSPVLSDLRIKSAQRTGVFSCQATALDLAGIVSTRANPQDVPCVDDHETLANVQLNAGILTVRATALDARTDQSPDDLSGTAPATTDLATARARIEQTRVTSGLLTIEIGVIESNASVTCVAGPGGLVPQFAGSSTIASLKINGVSVAVGSAPLTIPLVIGSLRLNSTTTTATSVVQRAVVVDTLLTDLVIGEAKANVEPKPGHPGGSPCRV</sequence>